<evidence type="ECO:0000313" key="2">
    <source>
        <dbReference type="Proteomes" id="UP000283509"/>
    </source>
</evidence>
<proteinExistence type="predicted"/>
<sequence>MYIPVHVAFSNKHAISSSSRKKFRTVEREDRPARSNGPGTLPYALTFRSALHLRLLLKGSRVTLSLTSHGLDLLPPLGGGLFRSIRSLALRSLTSAISSLLSLSLALSVYLSLSLSLPVSPLPSSSFSRPMTGALVPHASLFRGPPGSHPGPLARPHAVISLFIVPRRTLSEVFLEFCRSSFPLYISLFRSLAGPVLTNSVRTLASELASPLSGTKPLASCLLCSHPTLRLSDLPLATHEFSRPSISQSLVVALSLSLSSSPLFTSPSSPSSLVSLLSLSSRALFSSLVSHLSSLLSAHRSQSALALKGSRRLSLSLSLSTSSLVSRSLSIVLFSLSIFLCLRRPILLCCYSLLPSRLHVSSLFSSSLARLSLSSSSFVISLSLRPLNLVYLLSPSLLYAVLGKIMKKEVCLDV</sequence>
<reference evidence="1 2" key="2">
    <citation type="submission" date="2019-01" db="EMBL/GenBank/DDBJ databases">
        <title>The decoding of complex shrimp genome reveals the adaptation for benthos swimmer, frequently molting mechanism and breeding impact on genome.</title>
        <authorList>
            <person name="Sun Y."/>
            <person name="Gao Y."/>
            <person name="Yu Y."/>
        </authorList>
    </citation>
    <scope>NUCLEOTIDE SEQUENCE [LARGE SCALE GENOMIC DNA]</scope>
    <source>
        <tissue evidence="1">Muscle</tissue>
    </source>
</reference>
<dbReference type="EMBL" id="QCYY01000998">
    <property type="protein sequence ID" value="ROT81260.1"/>
    <property type="molecule type" value="Genomic_DNA"/>
</dbReference>
<dbReference type="Proteomes" id="UP000283509">
    <property type="component" value="Unassembled WGS sequence"/>
</dbReference>
<gene>
    <name evidence="1" type="ORF">C7M84_025588</name>
</gene>
<evidence type="ECO:0000313" key="1">
    <source>
        <dbReference type="EMBL" id="ROT81260.1"/>
    </source>
</evidence>
<dbReference type="AlphaFoldDB" id="A0A423TXT4"/>
<organism evidence="1 2">
    <name type="scientific">Penaeus vannamei</name>
    <name type="common">Whiteleg shrimp</name>
    <name type="synonym">Litopenaeus vannamei</name>
    <dbReference type="NCBI Taxonomy" id="6689"/>
    <lineage>
        <taxon>Eukaryota</taxon>
        <taxon>Metazoa</taxon>
        <taxon>Ecdysozoa</taxon>
        <taxon>Arthropoda</taxon>
        <taxon>Crustacea</taxon>
        <taxon>Multicrustacea</taxon>
        <taxon>Malacostraca</taxon>
        <taxon>Eumalacostraca</taxon>
        <taxon>Eucarida</taxon>
        <taxon>Decapoda</taxon>
        <taxon>Dendrobranchiata</taxon>
        <taxon>Penaeoidea</taxon>
        <taxon>Penaeidae</taxon>
        <taxon>Penaeus</taxon>
    </lineage>
</organism>
<accession>A0A423TXT4</accession>
<comment type="caution">
    <text evidence="1">The sequence shown here is derived from an EMBL/GenBank/DDBJ whole genome shotgun (WGS) entry which is preliminary data.</text>
</comment>
<name>A0A423TXT4_PENVA</name>
<keyword evidence="2" id="KW-1185">Reference proteome</keyword>
<protein>
    <submittedName>
        <fullName evidence="1">Uncharacterized protein</fullName>
    </submittedName>
</protein>
<reference evidence="1 2" key="1">
    <citation type="submission" date="2018-04" db="EMBL/GenBank/DDBJ databases">
        <authorList>
            <person name="Zhang X."/>
            <person name="Yuan J."/>
            <person name="Li F."/>
            <person name="Xiang J."/>
        </authorList>
    </citation>
    <scope>NUCLEOTIDE SEQUENCE [LARGE SCALE GENOMIC DNA]</scope>
    <source>
        <tissue evidence="1">Muscle</tissue>
    </source>
</reference>